<protein>
    <submittedName>
        <fullName evidence="2">Uncharacterized protein</fullName>
    </submittedName>
</protein>
<dbReference type="EMBL" id="BGPR01024777">
    <property type="protein sequence ID" value="GBN93105.1"/>
    <property type="molecule type" value="Genomic_DNA"/>
</dbReference>
<gene>
    <name evidence="2" type="ORF">AVEN_142926_1</name>
</gene>
<sequence length="88" mass="9862">MIAEDLLEMNPPASTPSLDSETKFSAPDMLEFTLSRNLVLKKQIDSLGNVMKKLYLEFTVQMKVQLLGTQEHALNQLSPSVTHLLIFA</sequence>
<comment type="caution">
    <text evidence="2">The sequence shown here is derived from an EMBL/GenBank/DDBJ whole genome shotgun (WGS) entry which is preliminary data.</text>
</comment>
<organism evidence="2 3">
    <name type="scientific">Araneus ventricosus</name>
    <name type="common">Orbweaver spider</name>
    <name type="synonym">Epeira ventricosa</name>
    <dbReference type="NCBI Taxonomy" id="182803"/>
    <lineage>
        <taxon>Eukaryota</taxon>
        <taxon>Metazoa</taxon>
        <taxon>Ecdysozoa</taxon>
        <taxon>Arthropoda</taxon>
        <taxon>Chelicerata</taxon>
        <taxon>Arachnida</taxon>
        <taxon>Araneae</taxon>
        <taxon>Araneomorphae</taxon>
        <taxon>Entelegynae</taxon>
        <taxon>Araneoidea</taxon>
        <taxon>Araneidae</taxon>
        <taxon>Araneus</taxon>
    </lineage>
</organism>
<accession>A0A4Y2T1S6</accession>
<name>A0A4Y2T1S6_ARAVE</name>
<proteinExistence type="predicted"/>
<reference evidence="2 3" key="1">
    <citation type="journal article" date="2019" name="Sci. Rep.">
        <title>Orb-weaving spider Araneus ventricosus genome elucidates the spidroin gene catalogue.</title>
        <authorList>
            <person name="Kono N."/>
            <person name="Nakamura H."/>
            <person name="Ohtoshi R."/>
            <person name="Moran D.A.P."/>
            <person name="Shinohara A."/>
            <person name="Yoshida Y."/>
            <person name="Fujiwara M."/>
            <person name="Mori M."/>
            <person name="Tomita M."/>
            <person name="Arakawa K."/>
        </authorList>
    </citation>
    <scope>NUCLEOTIDE SEQUENCE [LARGE SCALE GENOMIC DNA]</scope>
</reference>
<feature type="region of interest" description="Disordered" evidence="1">
    <location>
        <begin position="1"/>
        <end position="22"/>
    </location>
</feature>
<dbReference type="AlphaFoldDB" id="A0A4Y2T1S6"/>
<evidence type="ECO:0000313" key="2">
    <source>
        <dbReference type="EMBL" id="GBN93105.1"/>
    </source>
</evidence>
<keyword evidence="3" id="KW-1185">Reference proteome</keyword>
<dbReference type="Proteomes" id="UP000499080">
    <property type="component" value="Unassembled WGS sequence"/>
</dbReference>
<evidence type="ECO:0000256" key="1">
    <source>
        <dbReference type="SAM" id="MobiDB-lite"/>
    </source>
</evidence>
<evidence type="ECO:0000313" key="3">
    <source>
        <dbReference type="Proteomes" id="UP000499080"/>
    </source>
</evidence>